<keyword evidence="4" id="KW-1185">Reference proteome</keyword>
<dbReference type="STRING" id="71717.A0A4Y7SUS4"/>
<evidence type="ECO:0000256" key="1">
    <source>
        <dbReference type="SAM" id="MobiDB-lite"/>
    </source>
</evidence>
<reference evidence="3 4" key="1">
    <citation type="journal article" date="2019" name="Nat. Ecol. Evol.">
        <title>Megaphylogeny resolves global patterns of mushroom evolution.</title>
        <authorList>
            <person name="Varga T."/>
            <person name="Krizsan K."/>
            <person name="Foldi C."/>
            <person name="Dima B."/>
            <person name="Sanchez-Garcia M."/>
            <person name="Sanchez-Ramirez S."/>
            <person name="Szollosi G.J."/>
            <person name="Szarkandi J.G."/>
            <person name="Papp V."/>
            <person name="Albert L."/>
            <person name="Andreopoulos W."/>
            <person name="Angelini C."/>
            <person name="Antonin V."/>
            <person name="Barry K.W."/>
            <person name="Bougher N.L."/>
            <person name="Buchanan P."/>
            <person name="Buyck B."/>
            <person name="Bense V."/>
            <person name="Catcheside P."/>
            <person name="Chovatia M."/>
            <person name="Cooper J."/>
            <person name="Damon W."/>
            <person name="Desjardin D."/>
            <person name="Finy P."/>
            <person name="Geml J."/>
            <person name="Haridas S."/>
            <person name="Hughes K."/>
            <person name="Justo A."/>
            <person name="Karasinski D."/>
            <person name="Kautmanova I."/>
            <person name="Kiss B."/>
            <person name="Kocsube S."/>
            <person name="Kotiranta H."/>
            <person name="LaButti K.M."/>
            <person name="Lechner B.E."/>
            <person name="Liimatainen K."/>
            <person name="Lipzen A."/>
            <person name="Lukacs Z."/>
            <person name="Mihaltcheva S."/>
            <person name="Morgado L.N."/>
            <person name="Niskanen T."/>
            <person name="Noordeloos M.E."/>
            <person name="Ohm R.A."/>
            <person name="Ortiz-Santana B."/>
            <person name="Ovrebo C."/>
            <person name="Racz N."/>
            <person name="Riley R."/>
            <person name="Savchenko A."/>
            <person name="Shiryaev A."/>
            <person name="Soop K."/>
            <person name="Spirin V."/>
            <person name="Szebenyi C."/>
            <person name="Tomsovsky M."/>
            <person name="Tulloss R.E."/>
            <person name="Uehling J."/>
            <person name="Grigoriev I.V."/>
            <person name="Vagvolgyi C."/>
            <person name="Papp T."/>
            <person name="Martin F.M."/>
            <person name="Miettinen O."/>
            <person name="Hibbett D.S."/>
            <person name="Nagy L.G."/>
        </authorList>
    </citation>
    <scope>NUCLEOTIDE SEQUENCE [LARGE SCALE GENOMIC DNA]</scope>
    <source>
        <strain evidence="3 4">FP101781</strain>
    </source>
</reference>
<dbReference type="Pfam" id="PF17667">
    <property type="entry name" value="Pkinase_fungal"/>
    <property type="match status" value="1"/>
</dbReference>
<dbReference type="AlphaFoldDB" id="A0A4Y7SUS4"/>
<dbReference type="InterPro" id="IPR040976">
    <property type="entry name" value="Pkinase_fungal"/>
</dbReference>
<feature type="region of interest" description="Disordered" evidence="1">
    <location>
        <begin position="612"/>
        <end position="679"/>
    </location>
</feature>
<comment type="caution">
    <text evidence="3">The sequence shown here is derived from an EMBL/GenBank/DDBJ whole genome shotgun (WGS) entry which is preliminary data.</text>
</comment>
<organism evidence="3 4">
    <name type="scientific">Coprinellus micaceus</name>
    <name type="common">Glistening ink-cap mushroom</name>
    <name type="synonym">Coprinus micaceus</name>
    <dbReference type="NCBI Taxonomy" id="71717"/>
    <lineage>
        <taxon>Eukaryota</taxon>
        <taxon>Fungi</taxon>
        <taxon>Dikarya</taxon>
        <taxon>Basidiomycota</taxon>
        <taxon>Agaricomycotina</taxon>
        <taxon>Agaricomycetes</taxon>
        <taxon>Agaricomycetidae</taxon>
        <taxon>Agaricales</taxon>
        <taxon>Agaricineae</taxon>
        <taxon>Psathyrellaceae</taxon>
        <taxon>Coprinellus</taxon>
    </lineage>
</organism>
<dbReference type="OrthoDB" id="5569250at2759"/>
<feature type="compositionally biased region" description="Basic and acidic residues" evidence="1">
    <location>
        <begin position="612"/>
        <end position="627"/>
    </location>
</feature>
<feature type="compositionally biased region" description="Basic and acidic residues" evidence="1">
    <location>
        <begin position="641"/>
        <end position="653"/>
    </location>
</feature>
<name>A0A4Y7SUS4_COPMI</name>
<feature type="region of interest" description="Disordered" evidence="1">
    <location>
        <begin position="451"/>
        <end position="483"/>
    </location>
</feature>
<dbReference type="PROSITE" id="PS00109">
    <property type="entry name" value="PROTEIN_KINASE_TYR"/>
    <property type="match status" value="1"/>
</dbReference>
<gene>
    <name evidence="3" type="ORF">FA13DRAFT_1817342</name>
</gene>
<proteinExistence type="predicted"/>
<dbReference type="SUPFAM" id="SSF56112">
    <property type="entry name" value="Protein kinase-like (PK-like)"/>
    <property type="match status" value="1"/>
</dbReference>
<accession>A0A4Y7SUS4</accession>
<dbReference type="EMBL" id="QPFP01000055">
    <property type="protein sequence ID" value="TEB25625.1"/>
    <property type="molecule type" value="Genomic_DNA"/>
</dbReference>
<evidence type="ECO:0000313" key="4">
    <source>
        <dbReference type="Proteomes" id="UP000298030"/>
    </source>
</evidence>
<evidence type="ECO:0000259" key="2">
    <source>
        <dbReference type="Pfam" id="PF17667"/>
    </source>
</evidence>
<feature type="compositionally biased region" description="Polar residues" evidence="1">
    <location>
        <begin position="667"/>
        <end position="679"/>
    </location>
</feature>
<dbReference type="InterPro" id="IPR011009">
    <property type="entry name" value="Kinase-like_dom_sf"/>
</dbReference>
<protein>
    <recommendedName>
        <fullName evidence="2">Fungal-type protein kinase domain-containing protein</fullName>
    </recommendedName>
</protein>
<dbReference type="GO" id="GO:0004672">
    <property type="term" value="F:protein kinase activity"/>
    <property type="evidence" value="ECO:0007669"/>
    <property type="project" value="InterPro"/>
</dbReference>
<evidence type="ECO:0000313" key="3">
    <source>
        <dbReference type="EMBL" id="TEB25625.1"/>
    </source>
</evidence>
<dbReference type="InterPro" id="IPR008266">
    <property type="entry name" value="Tyr_kinase_AS"/>
</dbReference>
<feature type="compositionally biased region" description="Basic residues" evidence="1">
    <location>
        <begin position="628"/>
        <end position="640"/>
    </location>
</feature>
<feature type="domain" description="Fungal-type protein kinase" evidence="2">
    <location>
        <begin position="292"/>
        <end position="432"/>
    </location>
</feature>
<dbReference type="Proteomes" id="UP000298030">
    <property type="component" value="Unassembled WGS sequence"/>
</dbReference>
<dbReference type="Gene3D" id="1.10.510.10">
    <property type="entry name" value="Transferase(Phosphotransferase) domain 1"/>
    <property type="match status" value="1"/>
</dbReference>
<sequence>MSTTVHAEDKWAEVAPLGADHLFRNIGGLDLIKRLSKGRNVPNSMRSFTPLRLCFTQELFVDQLNTLSARIRDTKFPGQDVVVAKDGEHLALRDPPTSSGRNCREMTGTPDLKTHTYIHYWLSARPDRNAALAFLTTPDTLVVYLAFQGSPATLKAELDWTDTCLLNLLVVVFHCLYEPGPFGMGAYTRTNTESSNVFDLQIREHRLPGFTPTYSCCPFQTRTHILVRVEGCPIGKQTVRVIKDQLNRTGKRCKEADLYEWIHSGGRVPGVAQLVLKHTFPSGPDLEAPGRCRDIIGLQEYGQPIMQAETLLDVLKILYDLVELTRFLRVHRRVLHRDISVGNVMFVPHAMDPKSVQCRKRELDECERAKDLESVCFIDHLLDSKAHVYDTSLLLIDFNNAEILDNETGDETENVATIRTGTPGFIARAVHRNGPAPRYDIDESCEGPKYSATAQAPKPYAEKHPARTGGTIKNTKPVGLPGGDIPSGTWSSFSGEPWQRDNILRWSFMPEDKTCHSLYNPVKALLRGLSAVLLPDQCWLPTDNVQSDVEYVAEVFQRQVLAFVLKHQADEFMLHKVDIKKHRALAKTPQVPAHSARVTLFVSNQYVEREKHRLEKGDELEQSEGRTPKKLKRQPRKVKNKAHEDHKDAEQQKTHLAARGSDAQLVVNESPNLPSSNIL</sequence>